<feature type="transmembrane region" description="Helical" evidence="6">
    <location>
        <begin position="157"/>
        <end position="178"/>
    </location>
</feature>
<keyword evidence="2" id="KW-1003">Cell membrane</keyword>
<dbReference type="PANTHER" id="PTHR42770">
    <property type="entry name" value="AMINO ACID TRANSPORTER-RELATED"/>
    <property type="match status" value="1"/>
</dbReference>
<feature type="transmembrane region" description="Helical" evidence="6">
    <location>
        <begin position="12"/>
        <end position="36"/>
    </location>
</feature>
<evidence type="ECO:0000256" key="6">
    <source>
        <dbReference type="SAM" id="Phobius"/>
    </source>
</evidence>
<evidence type="ECO:0000256" key="1">
    <source>
        <dbReference type="ARBA" id="ARBA00004651"/>
    </source>
</evidence>
<evidence type="ECO:0000256" key="3">
    <source>
        <dbReference type="ARBA" id="ARBA00022692"/>
    </source>
</evidence>
<evidence type="ECO:0000313" key="8">
    <source>
        <dbReference type="Proteomes" id="UP000004931"/>
    </source>
</evidence>
<dbReference type="InterPro" id="IPR002293">
    <property type="entry name" value="AA/rel_permease1"/>
</dbReference>
<dbReference type="PIRSF" id="PIRSF006060">
    <property type="entry name" value="AA_transporter"/>
    <property type="match status" value="1"/>
</dbReference>
<name>A0YCV4_9GAMM</name>
<dbReference type="OrthoDB" id="3185104at2"/>
<dbReference type="AlphaFoldDB" id="A0YCV4"/>
<dbReference type="GO" id="GO:0005886">
    <property type="term" value="C:plasma membrane"/>
    <property type="evidence" value="ECO:0007669"/>
    <property type="project" value="UniProtKB-SubCell"/>
</dbReference>
<dbReference type="GO" id="GO:0022857">
    <property type="term" value="F:transmembrane transporter activity"/>
    <property type="evidence" value="ECO:0007669"/>
    <property type="project" value="InterPro"/>
</dbReference>
<evidence type="ECO:0000256" key="4">
    <source>
        <dbReference type="ARBA" id="ARBA00022989"/>
    </source>
</evidence>
<evidence type="ECO:0000256" key="2">
    <source>
        <dbReference type="ARBA" id="ARBA00022475"/>
    </source>
</evidence>
<comment type="subcellular location">
    <subcellularLocation>
        <location evidence="1">Cell membrane</location>
        <topology evidence="1">Multi-pass membrane protein</topology>
    </subcellularLocation>
</comment>
<dbReference type="InterPro" id="IPR050367">
    <property type="entry name" value="APC_superfamily"/>
</dbReference>
<keyword evidence="5 6" id="KW-0472">Membrane</keyword>
<evidence type="ECO:0000313" key="7">
    <source>
        <dbReference type="EMBL" id="EAW31623.1"/>
    </source>
</evidence>
<dbReference type="Pfam" id="PF13520">
    <property type="entry name" value="AA_permease_2"/>
    <property type="match status" value="1"/>
</dbReference>
<reference evidence="7 8" key="1">
    <citation type="journal article" date="2010" name="J. Bacteriol.">
        <title>Genome sequence of the oligotrophic marine Gammaproteobacterium HTCC2143, isolated from the Oregon Coast.</title>
        <authorList>
            <person name="Oh H.M."/>
            <person name="Kang I."/>
            <person name="Ferriera S."/>
            <person name="Giovannoni S.J."/>
            <person name="Cho J.C."/>
        </authorList>
    </citation>
    <scope>NUCLEOTIDE SEQUENCE [LARGE SCALE GENOMIC DNA]</scope>
    <source>
        <strain evidence="7 8">HTCC2143</strain>
    </source>
</reference>
<dbReference type="STRING" id="247633.GP2143_08734"/>
<feature type="transmembrane region" description="Helical" evidence="6">
    <location>
        <begin position="190"/>
        <end position="210"/>
    </location>
</feature>
<gene>
    <name evidence="7" type="ORF">GP2143_08734</name>
</gene>
<dbReference type="eggNOG" id="COG0531">
    <property type="taxonomic scope" value="Bacteria"/>
</dbReference>
<evidence type="ECO:0000256" key="5">
    <source>
        <dbReference type="ARBA" id="ARBA00023136"/>
    </source>
</evidence>
<accession>A0YCV4</accession>
<dbReference type="Gene3D" id="1.20.1740.10">
    <property type="entry name" value="Amino acid/polyamine transporter I"/>
    <property type="match status" value="1"/>
</dbReference>
<feature type="transmembrane region" description="Helical" evidence="6">
    <location>
        <begin position="362"/>
        <end position="383"/>
    </location>
</feature>
<feature type="transmembrane region" description="Helical" evidence="6">
    <location>
        <begin position="339"/>
        <end position="356"/>
    </location>
</feature>
<feature type="transmembrane region" description="Helical" evidence="6">
    <location>
        <begin position="421"/>
        <end position="439"/>
    </location>
</feature>
<feature type="transmembrane region" description="Helical" evidence="6">
    <location>
        <begin position="85"/>
        <end position="116"/>
    </location>
</feature>
<keyword evidence="4 6" id="KW-1133">Transmembrane helix</keyword>
<keyword evidence="3 6" id="KW-0812">Transmembrane</keyword>
<feature type="transmembrane region" description="Helical" evidence="6">
    <location>
        <begin position="42"/>
        <end position="64"/>
    </location>
</feature>
<protein>
    <submittedName>
        <fullName evidence="7">Cationic amino acid transporter (Cat-1)</fullName>
    </submittedName>
</protein>
<keyword evidence="8" id="KW-1185">Reference proteome</keyword>
<feature type="transmembrane region" description="Helical" evidence="6">
    <location>
        <begin position="128"/>
        <end position="145"/>
    </location>
</feature>
<proteinExistence type="predicted"/>
<dbReference type="EMBL" id="AAVT01000003">
    <property type="protein sequence ID" value="EAW31623.1"/>
    <property type="molecule type" value="Genomic_DNA"/>
</dbReference>
<dbReference type="Proteomes" id="UP000004931">
    <property type="component" value="Unassembled WGS sequence"/>
</dbReference>
<feature type="transmembrane region" description="Helical" evidence="6">
    <location>
        <begin position="231"/>
        <end position="255"/>
    </location>
</feature>
<dbReference type="PANTHER" id="PTHR42770:SF11">
    <property type="entry name" value="INNER MEMBRANE TRANSPORT PROTEIN YBAT"/>
    <property type="match status" value="1"/>
</dbReference>
<comment type="caution">
    <text evidence="7">The sequence shown here is derived from an EMBL/GenBank/DDBJ whole genome shotgun (WGS) entry which is preliminary data.</text>
</comment>
<feature type="transmembrane region" description="Helical" evidence="6">
    <location>
        <begin position="288"/>
        <end position="310"/>
    </location>
</feature>
<feature type="transmembrane region" description="Helical" evidence="6">
    <location>
        <begin position="395"/>
        <end position="415"/>
    </location>
</feature>
<sequence length="444" mass="46574">MKDVHLQKTMGPFTATMLGVGAMVGAGIFVLSGIAAGYAGPAVILAFFLNALIALAIGSCYAELGSAMPRAGGSYFWVKTALGRSAGFAVGWIGVYANTIVSALYALGFGAFFVALLQRLGVGISDDYVLVFAALITVAITYLQYRGIRDLGVVENSVTVIKVLLLCALVVGGLIIISSSNGGVGKLTPFAPHGMTGVLMAMAVIFVAFEGFEVITRTGEEMHQPEKNIPLAIYASIGISVSLYLLIAVILIVAVTGPDDQPSWQYLGDLGELGMATTARQLLPYGDVIFYIAGIASTASAMIAATYSAVRVTFALGRAGDLPALLGYIHPLHNSPSNAAIASGAIVLAIVMILPISEVAGAASQMFALLFAVVCFAAWRLRFTQPRMIRPFRARLLPLCASVGMLAGSVVMITLLNISPLAWWISFVWLAIGGVIFVIRSPAR</sequence>
<organism evidence="7 8">
    <name type="scientific">marine gamma proteobacterium HTCC2143</name>
    <dbReference type="NCBI Taxonomy" id="247633"/>
    <lineage>
        <taxon>Bacteria</taxon>
        <taxon>Pseudomonadati</taxon>
        <taxon>Pseudomonadota</taxon>
        <taxon>Gammaproteobacteria</taxon>
        <taxon>Cellvibrionales</taxon>
        <taxon>Spongiibacteraceae</taxon>
        <taxon>BD1-7 clade</taxon>
    </lineage>
</organism>